<dbReference type="SMART" id="SM00294">
    <property type="entry name" value="4.1m"/>
    <property type="match status" value="1"/>
</dbReference>
<evidence type="ECO:0000256" key="2">
    <source>
        <dbReference type="ARBA" id="ARBA00007810"/>
    </source>
</evidence>
<dbReference type="CDD" id="cd00096">
    <property type="entry name" value="Ig"/>
    <property type="match status" value="1"/>
</dbReference>
<dbReference type="GO" id="GO:0007156">
    <property type="term" value="P:homophilic cell adhesion via plasma membrane adhesion molecules"/>
    <property type="evidence" value="ECO:0007669"/>
    <property type="project" value="TreeGrafter"/>
</dbReference>
<feature type="transmembrane region" description="Helical" evidence="9">
    <location>
        <begin position="633"/>
        <end position="653"/>
    </location>
</feature>
<evidence type="ECO:0000259" key="10">
    <source>
        <dbReference type="PROSITE" id="PS50835"/>
    </source>
</evidence>
<evidence type="ECO:0000256" key="3">
    <source>
        <dbReference type="ARBA" id="ARBA00022692"/>
    </source>
</evidence>
<comment type="similarity">
    <text evidence="2">Belongs to the nectin family.</text>
</comment>
<comment type="subcellular location">
    <subcellularLocation>
        <location evidence="1">Membrane</location>
        <topology evidence="1">Single-pass type I membrane protein</topology>
    </subcellularLocation>
</comment>
<dbReference type="SMART" id="SM00408">
    <property type="entry name" value="IGc2"/>
    <property type="match status" value="1"/>
</dbReference>
<evidence type="ECO:0000313" key="12">
    <source>
        <dbReference type="Proteomes" id="UP001239994"/>
    </source>
</evidence>
<evidence type="ECO:0000256" key="9">
    <source>
        <dbReference type="SAM" id="Phobius"/>
    </source>
</evidence>
<dbReference type="EMBL" id="JAROKS010000023">
    <property type="protein sequence ID" value="KAK1788276.1"/>
    <property type="molecule type" value="Genomic_DNA"/>
</dbReference>
<dbReference type="GO" id="GO:0051606">
    <property type="term" value="P:detection of stimulus"/>
    <property type="evidence" value="ECO:0007669"/>
    <property type="project" value="TreeGrafter"/>
</dbReference>
<dbReference type="PANTHER" id="PTHR45889:SF2">
    <property type="entry name" value="CELL ADHESION MOLECULE 1"/>
    <property type="match status" value="1"/>
</dbReference>
<dbReference type="AlphaFoldDB" id="A0AAD8YYF3"/>
<name>A0AAD8YYF3_9TELE</name>
<dbReference type="Pfam" id="PF13927">
    <property type="entry name" value="Ig_3"/>
    <property type="match status" value="1"/>
</dbReference>
<dbReference type="InterPro" id="IPR003585">
    <property type="entry name" value="Neurexin-like"/>
</dbReference>
<keyword evidence="12" id="KW-1185">Reference proteome</keyword>
<dbReference type="InterPro" id="IPR036179">
    <property type="entry name" value="Ig-like_dom_sf"/>
</dbReference>
<evidence type="ECO:0000313" key="11">
    <source>
        <dbReference type="EMBL" id="KAK1788276.1"/>
    </source>
</evidence>
<dbReference type="Gene3D" id="2.60.40.10">
    <property type="entry name" value="Immunoglobulins"/>
    <property type="match status" value="1"/>
</dbReference>
<dbReference type="PANTHER" id="PTHR45889">
    <property type="entry name" value="IG-LIKE DOMAIN-CONTAINING PROTEIN"/>
    <property type="match status" value="1"/>
</dbReference>
<dbReference type="InterPro" id="IPR003599">
    <property type="entry name" value="Ig_sub"/>
</dbReference>
<evidence type="ECO:0000256" key="7">
    <source>
        <dbReference type="ARBA" id="ARBA00023319"/>
    </source>
</evidence>
<proteinExistence type="inferred from homology"/>
<dbReference type="GO" id="GO:0042271">
    <property type="term" value="P:susceptibility to natural killer cell mediated cytotoxicity"/>
    <property type="evidence" value="ECO:0007669"/>
    <property type="project" value="TreeGrafter"/>
</dbReference>
<comment type="caution">
    <text evidence="11">The sequence shown here is derived from an EMBL/GenBank/DDBJ whole genome shotgun (WGS) entry which is preliminary data.</text>
</comment>
<feature type="compositionally biased region" description="Basic and acidic residues" evidence="8">
    <location>
        <begin position="481"/>
        <end position="490"/>
    </location>
</feature>
<keyword evidence="4" id="KW-0677">Repeat</keyword>
<dbReference type="InterPro" id="IPR003598">
    <property type="entry name" value="Ig_sub2"/>
</dbReference>
<dbReference type="GO" id="GO:0045202">
    <property type="term" value="C:synapse"/>
    <property type="evidence" value="ECO:0007669"/>
    <property type="project" value="TreeGrafter"/>
</dbReference>
<dbReference type="InterPro" id="IPR007110">
    <property type="entry name" value="Ig-like_dom"/>
</dbReference>
<feature type="domain" description="Ig-like" evidence="10">
    <location>
        <begin position="133"/>
        <end position="206"/>
    </location>
</feature>
<accession>A0AAD8YYF3</accession>
<reference evidence="11" key="1">
    <citation type="submission" date="2023-03" db="EMBL/GenBank/DDBJ databases">
        <title>Electrophorus voltai genome.</title>
        <authorList>
            <person name="Bian C."/>
        </authorList>
    </citation>
    <scope>NUCLEOTIDE SEQUENCE</scope>
    <source>
        <strain evidence="11">CB-2022</strain>
        <tissue evidence="11">Muscle</tissue>
    </source>
</reference>
<gene>
    <name evidence="11" type="ORF">P4O66_016720</name>
</gene>
<feature type="region of interest" description="Disordered" evidence="8">
    <location>
        <begin position="446"/>
        <end position="498"/>
    </location>
</feature>
<dbReference type="SMART" id="SM00409">
    <property type="entry name" value="IG"/>
    <property type="match status" value="1"/>
</dbReference>
<evidence type="ECO:0000256" key="6">
    <source>
        <dbReference type="ARBA" id="ARBA00023136"/>
    </source>
</evidence>
<dbReference type="FunFam" id="2.60.40.10:FF:000200">
    <property type="entry name" value="cell adhesion molecule 1 isoform X1"/>
    <property type="match status" value="1"/>
</dbReference>
<dbReference type="GO" id="GO:0043005">
    <property type="term" value="C:neuron projection"/>
    <property type="evidence" value="ECO:0007669"/>
    <property type="project" value="TreeGrafter"/>
</dbReference>
<sequence>MCCQLWLHTASPCYVLPVPTTFCQSPPHSASPRYTLPVLATCCQSSLCAASPRYVLPVPTTFCQSLPHSASPRYTLPVLATCCQSPRRSASPCHILPVLATRCQSSLRAASPRYVLFKWMTWRTTVEGGKDKPEVKIVVEFPQGLTREGENLELTCMARGKPPPQQVNWVKVDDDVPSHAVITGADLLIENLNKSYNGTYRCVASNLVGESYDDYILYVYDALTTTPIPTTATTTMYTTTFLPGITQGIPLCAAAELQQSCPSPGHQARVLPRPPPACKAVAISHCTACLLSCLLMSAADVDKDSASGDPCTWIKGQQAVRGISEVFSRCRAGWGSGGGIGEEGAGGTVGKIPQWNRKRRRAASALPQKSTPFERCWGIARTETGMETPAGTASGQGLARGARSLQLRQEYESRGWPRGQEQAAWGHNVLFNYCSPAPSRETTVWSRIPPLYTGPGKGRPPPAPERRRGSNPGPRANPLCREARRVEKDTPANAPARPSALAEEIIEQTRSRGECFGRMRRDNDHFALSWTAAGEAEEICAFNIHRSPHADASAVRAFISQRQPWHRGWRAQGLPSEVATLCSLSAWDFFPSSAPFHKRRRVLSQVLQCGIVCTLAPVDSRAGAGAQRAVDHAVIGGVVAVVVFAMLCLLIILGRYFARHKGTYFTHEAKGADDAADADTAIINAEGGHNNSDEKKEYYI</sequence>
<dbReference type="GO" id="GO:0008037">
    <property type="term" value="P:cell recognition"/>
    <property type="evidence" value="ECO:0007669"/>
    <property type="project" value="TreeGrafter"/>
</dbReference>
<evidence type="ECO:0000256" key="4">
    <source>
        <dbReference type="ARBA" id="ARBA00022737"/>
    </source>
</evidence>
<evidence type="ECO:0000256" key="5">
    <source>
        <dbReference type="ARBA" id="ARBA00022989"/>
    </source>
</evidence>
<organism evidence="11 12">
    <name type="scientific">Electrophorus voltai</name>
    <dbReference type="NCBI Taxonomy" id="2609070"/>
    <lineage>
        <taxon>Eukaryota</taxon>
        <taxon>Metazoa</taxon>
        <taxon>Chordata</taxon>
        <taxon>Craniata</taxon>
        <taxon>Vertebrata</taxon>
        <taxon>Euteleostomi</taxon>
        <taxon>Actinopterygii</taxon>
        <taxon>Neopterygii</taxon>
        <taxon>Teleostei</taxon>
        <taxon>Ostariophysi</taxon>
        <taxon>Gymnotiformes</taxon>
        <taxon>Gymnotoidei</taxon>
        <taxon>Gymnotidae</taxon>
        <taxon>Electrophorus</taxon>
    </lineage>
</organism>
<dbReference type="SUPFAM" id="SSF48726">
    <property type="entry name" value="Immunoglobulin"/>
    <property type="match status" value="1"/>
</dbReference>
<keyword evidence="3 9" id="KW-0812">Transmembrane</keyword>
<dbReference type="GO" id="GO:0005886">
    <property type="term" value="C:plasma membrane"/>
    <property type="evidence" value="ECO:0007669"/>
    <property type="project" value="TreeGrafter"/>
</dbReference>
<keyword evidence="5 9" id="KW-1133">Transmembrane helix</keyword>
<dbReference type="GO" id="GO:0005102">
    <property type="term" value="F:signaling receptor binding"/>
    <property type="evidence" value="ECO:0007669"/>
    <property type="project" value="TreeGrafter"/>
</dbReference>
<evidence type="ECO:0000256" key="8">
    <source>
        <dbReference type="SAM" id="MobiDB-lite"/>
    </source>
</evidence>
<protein>
    <recommendedName>
        <fullName evidence="10">Ig-like domain-containing protein</fullName>
    </recommendedName>
</protein>
<evidence type="ECO:0000256" key="1">
    <source>
        <dbReference type="ARBA" id="ARBA00004479"/>
    </source>
</evidence>
<keyword evidence="7" id="KW-0393">Immunoglobulin domain</keyword>
<dbReference type="Proteomes" id="UP001239994">
    <property type="component" value="Unassembled WGS sequence"/>
</dbReference>
<dbReference type="PROSITE" id="PS50835">
    <property type="entry name" value="IG_LIKE"/>
    <property type="match status" value="1"/>
</dbReference>
<dbReference type="InterPro" id="IPR013783">
    <property type="entry name" value="Ig-like_fold"/>
</dbReference>
<keyword evidence="6 9" id="KW-0472">Membrane</keyword>